<feature type="compositionally biased region" description="Polar residues" evidence="4">
    <location>
        <begin position="907"/>
        <end position="921"/>
    </location>
</feature>
<feature type="region of interest" description="Disordered" evidence="4">
    <location>
        <begin position="477"/>
        <end position="503"/>
    </location>
</feature>
<organism evidence="5 6">
    <name type="scientific">Silurus asotus</name>
    <name type="common">Amur catfish</name>
    <name type="synonym">Parasilurus asotus</name>
    <dbReference type="NCBI Taxonomy" id="30991"/>
    <lineage>
        <taxon>Eukaryota</taxon>
        <taxon>Metazoa</taxon>
        <taxon>Chordata</taxon>
        <taxon>Craniata</taxon>
        <taxon>Vertebrata</taxon>
        <taxon>Euteleostomi</taxon>
        <taxon>Actinopterygii</taxon>
        <taxon>Neopterygii</taxon>
        <taxon>Teleostei</taxon>
        <taxon>Ostariophysi</taxon>
        <taxon>Siluriformes</taxon>
        <taxon>Siluridae</taxon>
        <taxon>Silurus</taxon>
    </lineage>
</organism>
<feature type="region of interest" description="Disordered" evidence="4">
    <location>
        <begin position="772"/>
        <end position="798"/>
    </location>
</feature>
<feature type="compositionally biased region" description="Polar residues" evidence="4">
    <location>
        <begin position="1932"/>
        <end position="1950"/>
    </location>
</feature>
<dbReference type="GO" id="GO:0005085">
    <property type="term" value="F:guanyl-nucleotide exchange factor activity"/>
    <property type="evidence" value="ECO:0007669"/>
    <property type="project" value="UniProtKB-KW"/>
</dbReference>
<feature type="region of interest" description="Disordered" evidence="4">
    <location>
        <begin position="1118"/>
        <end position="1139"/>
    </location>
</feature>
<keyword evidence="2" id="KW-0963">Cytoplasm</keyword>
<evidence type="ECO:0000256" key="4">
    <source>
        <dbReference type="SAM" id="MobiDB-lite"/>
    </source>
</evidence>
<accession>A0AAD5FAK3</accession>
<feature type="region of interest" description="Disordered" evidence="4">
    <location>
        <begin position="907"/>
        <end position="931"/>
    </location>
</feature>
<evidence type="ECO:0000256" key="3">
    <source>
        <dbReference type="ARBA" id="ARBA00022658"/>
    </source>
</evidence>
<dbReference type="EMBL" id="MU580030">
    <property type="protein sequence ID" value="KAI5608938.1"/>
    <property type="molecule type" value="Genomic_DNA"/>
</dbReference>
<dbReference type="GO" id="GO:0005737">
    <property type="term" value="C:cytoplasm"/>
    <property type="evidence" value="ECO:0007669"/>
    <property type="project" value="UniProtKB-SubCell"/>
</dbReference>
<evidence type="ECO:0000313" key="6">
    <source>
        <dbReference type="Proteomes" id="UP001205998"/>
    </source>
</evidence>
<name>A0AAD5FAK3_SILAS</name>
<feature type="region of interest" description="Disordered" evidence="4">
    <location>
        <begin position="706"/>
        <end position="731"/>
    </location>
</feature>
<keyword evidence="3" id="KW-0344">Guanine-nucleotide releasing factor</keyword>
<evidence type="ECO:0000256" key="1">
    <source>
        <dbReference type="ARBA" id="ARBA00004496"/>
    </source>
</evidence>
<feature type="compositionally biased region" description="Low complexity" evidence="4">
    <location>
        <begin position="1861"/>
        <end position="1870"/>
    </location>
</feature>
<feature type="region of interest" description="Disordered" evidence="4">
    <location>
        <begin position="94"/>
        <end position="120"/>
    </location>
</feature>
<dbReference type="PANTHER" id="PTHR47544">
    <property type="entry name" value="RHO GUANINE NUCLEOTIDE EXCHANGE FACTOR 4"/>
    <property type="match status" value="1"/>
</dbReference>
<comment type="subcellular location">
    <subcellularLocation>
        <location evidence="1">Cytoplasm</location>
    </subcellularLocation>
</comment>
<feature type="region of interest" description="Disordered" evidence="4">
    <location>
        <begin position="1784"/>
        <end position="1913"/>
    </location>
</feature>
<feature type="compositionally biased region" description="Basic and acidic residues" evidence="4">
    <location>
        <begin position="399"/>
        <end position="413"/>
    </location>
</feature>
<gene>
    <name evidence="5" type="ORF">C0J50_6507</name>
</gene>
<dbReference type="Proteomes" id="UP001205998">
    <property type="component" value="Unassembled WGS sequence"/>
</dbReference>
<feature type="compositionally biased region" description="Polar residues" evidence="4">
    <location>
        <begin position="1836"/>
        <end position="1845"/>
    </location>
</feature>
<feature type="compositionally biased region" description="Basic and acidic residues" evidence="4">
    <location>
        <begin position="101"/>
        <end position="120"/>
    </location>
</feature>
<dbReference type="PANTHER" id="PTHR47544:SF3">
    <property type="entry name" value="RHO GUANINE NUCLEOTIDE EXCHANGE FACTOR 4 ISOFORM X1"/>
    <property type="match status" value="1"/>
</dbReference>
<evidence type="ECO:0000313" key="5">
    <source>
        <dbReference type="EMBL" id="KAI5608938.1"/>
    </source>
</evidence>
<protein>
    <submittedName>
        <fullName evidence="5">Rho guanine nucleotide exchange factor 4 isoform X5</fullName>
    </submittedName>
</protein>
<comment type="caution">
    <text evidence="5">The sequence shown here is derived from an EMBL/GenBank/DDBJ whole genome shotgun (WGS) entry which is preliminary data.</text>
</comment>
<feature type="compositionally biased region" description="Polar residues" evidence="4">
    <location>
        <begin position="1797"/>
        <end position="1824"/>
    </location>
</feature>
<evidence type="ECO:0000256" key="2">
    <source>
        <dbReference type="ARBA" id="ARBA00022490"/>
    </source>
</evidence>
<proteinExistence type="predicted"/>
<feature type="compositionally biased region" description="Basic and acidic residues" evidence="4">
    <location>
        <begin position="1878"/>
        <end position="1901"/>
    </location>
</feature>
<feature type="compositionally biased region" description="Basic and acidic residues" evidence="4">
    <location>
        <begin position="1784"/>
        <end position="1794"/>
    </location>
</feature>
<keyword evidence="6" id="KW-1185">Reference proteome</keyword>
<sequence>MQKDSSSAVVMDMHFNHPEEITSVSGRLTELTRALRLVVWLYGEVGSDEPQSRRNFTVLKCGIETCWFTFNFRNQNNPKPLNFHLHVRVRERTPSENFSTHSEDVDPLQEKDAQSGDVWREPTLDEAQEMTEEYFETLSWHSDTSSDSTEDHGNFSCPKFSPGLKKLVSEGQHAFVDGPQMKTSEEVVPLESECSVMSIDSVSVCTVLEEAGVSSLSHTSMLDPAEDLQLSRTSKELIVRVEDGFNAELLEDPGFNEAAYRSPYGKAGPSPIPQCNTASEDFTSSDLVVSSGDLTDLSFSKCLTNTNSSHSERKWDVLEINTGEKQLKVLSPSDCSVMISDHSELHSSHEMVSEEAGLPSISQATSEKTFSLTDRSEAASQTLDLMVDNKKCSSSKNSPDLRHLDPSHSEEKNNDLEMSLDEEQVMDPLALCNLVTSDDLHNAEIINRLSPAEAGLLSNPQADTDSIHLEPHLETSDLDHVELSSPKHLTDNRPLKSPQSERWNSGLEMNREREELMEPLEGDSQLMILDHSVCKNICNGPSLEEAGFLTVSEETLRLSERTETVPQLYDTPDLDIPSLSSKHTSVPETLELSHSEEQIHGLEMNMDEEQIMDPLAKQCSVIVLDDCTDDGLFINIFSKEAELPSITPASNHDQDLIESQLSPTSTETPELSCGCEASSQLEEISNVVVASKVQTDYQFSKCSPEHRKLEKLESSTTEIERDHQINGDGAEQKVELEDSAVVTSKVTVDDSGDNEAANQSYLEEAGLPSALHSTTASKNFPDSDVFTEDTRTSTDQSADTGLQLDYTLETRVPSKDLLEHSSLFDLEIKNDSLHSKTQSEEMVAPLTGSYNAVILDHLSSEEVVSPSSAQIWLKEAGLLFFSQVGVSEAGSKTEVFAQANLGAQLDFPSSKSSPDLRNLESSHPGKKNNVLEMNTDGEHLLVPLITDNVTFSDDLHDLHGHPSISQADKDSITLEPQLETSSSSQLERMNMEVEDLMEALVNDSNAGILDDLQNDELFNGSSLEKAAFSSILQASEETPTLMDKIKSASQSDRSYLDVLSMDDGKVRSSESSPEFRNLDFFYSETKRCDKLELVVQLKNVCNVADDQESTDIDLCLSSEEAGSSSQNNDLERNKDGVEPIVPPVSNVVTLDDSEQDEVLKAVIQLDYSSDLTTEFKDQLDFPSAERSPDLRDLNSSHIEDKNNDLEMNTDGEQLIVTPGNDCRVTSDDLEDVGTVSRLSPEEAGLLSQNDGLQKDAEELTEPLNPTEMILIDSEQNEVVNDPCPEKAGLLSEDLISSKHTSAPLDGCEAGVSRNEEQSGNMNKIEHLTVSVSQIMMNTNVVDHLGQTYEPGARTSDVYSDIFADPSVDAEMFVDPLMIGCPCVQSSDSSRLQPEGATSLQKHQKQSVNLNISEKNLVEGSPPIKEGSLRLSYANSFIPESNLLLNNKHTLDLDHEQTQRRSNHLDDLMKLQFWNTCIVKEFSAISQKEQEVIYSDRSGDIDSRATVDCLQGSVVGQLPALDDFSFNESTSLESVPVTRFTNHVLHGDQAPFKKLRTKEHEDSISYDDYCLQETSGFKTSPHLEACQSSHTENYAKQHTPERPAAEEQELWNHHQSLQDAPLDIFEIPEPNKMDYTRNISNPHDVEDAPGEKRSKKECQLEENMEDPTISPVTDAQHGLVSECQKIIREQSLPCESTSVSATYGIRNDVTETAPFCSDSPQFQASLFIDVSTDVVSDMEPIMESDHPQESSDGSELKQKDLISSVNDECNPLMRDENDVLYNVRSSKEFPQKPEDVDTTSCLTNGSDGNNELLNSPTSDFITTNSDESEPSGYGPVKSNSTSNIQNVLKYKETTSTSAGKTSRFSRFSRIPSFRKSKREPKFGNKAEAETKTPPDDGEERNRTNSPNSNPTVDHVTESVDQFSNDVFGKDLGLTSNGQSKSTSSFWNTQQHKYTEPVLDPQNKTRSSDNFRMKLALAQRSLSNLFEIRIVEKDNQQDSNVVNQEPKPRQPWKKIKTSIESEMLKRTFSLPGPSGGKFRRHLQSEFGLTEDCPDLQGFQNSKEDLVQSCGNISDTLMHPAAAVAFSNQLSPSWTRSLGSFEGLDTPTRPMTPKPQNPAVWGNRGSFRYPSKSVATSLCSLGEGQGLERLSDQSQRRNGQRAARLVTAQSFDSEYLLEDANSYNQTSLVFSNSENETEVSLSEISVHAPVRWSLPLHEIQETPVEPIQEKNISEHWKVKAQRRSCSDELLGESQEKQKTKVMLRRSLGTLDTASEVQQKVRVRPSFTSRHQLSSMSLKDHFFSQSTPTGLNCLHWPRPVSFSGLLEMRIIDEREERRLVRVVRSNKQAPVAQTAEEVHASFGRCDCDSECDSECECECDCDCDIVCDSECDCDFDSECDCDSDSDIVCNSECDSDRDSECDCDSEYNSEYDIVCDSECDCDFDSECDSDCDSECDCDRECGSDCDSECECDCGSECGSECDIVCDSECDCDFDSECGSDCDSECECDCVSECGSECDIVCDSNCNCNYDSECDEDCATV</sequence>
<feature type="region of interest" description="Disordered" evidence="4">
    <location>
        <begin position="389"/>
        <end position="413"/>
    </location>
</feature>
<feature type="region of interest" description="Disordered" evidence="4">
    <location>
        <begin position="1929"/>
        <end position="1964"/>
    </location>
</feature>
<reference evidence="5" key="1">
    <citation type="submission" date="2018-07" db="EMBL/GenBank/DDBJ databases">
        <title>Comparative genomics of catfishes provides insights into carnivory and benthic adaptation.</title>
        <authorList>
            <person name="Zhang Y."/>
            <person name="Wang D."/>
            <person name="Peng Z."/>
            <person name="Zheng S."/>
            <person name="Shao F."/>
            <person name="Tao W."/>
        </authorList>
    </citation>
    <scope>NUCLEOTIDE SEQUENCE</scope>
    <source>
        <strain evidence="5">Chongqing</strain>
    </source>
</reference>